<evidence type="ECO:0000256" key="1">
    <source>
        <dbReference type="ARBA" id="ARBA00004651"/>
    </source>
</evidence>
<evidence type="ECO:0000313" key="9">
    <source>
        <dbReference type="EMBL" id="OAT52656.1"/>
    </source>
</evidence>
<dbReference type="PANTHER" id="PTHR33778:SF1">
    <property type="entry name" value="MAGNESIUM TRANSPORTER YHID-RELATED"/>
    <property type="match status" value="1"/>
</dbReference>
<keyword evidence="6 7" id="KW-0472">Membrane</keyword>
<dbReference type="InterPro" id="IPR049177">
    <property type="entry name" value="MgtC_SapB_SrpB_YhiD_N"/>
</dbReference>
<dbReference type="EMBL" id="LXEW01000022">
    <property type="protein sequence ID" value="OAT52656.1"/>
    <property type="molecule type" value="Genomic_DNA"/>
</dbReference>
<feature type="domain" description="MgtC/SapB/SrpB/YhiD N-terminal" evidence="8">
    <location>
        <begin position="23"/>
        <end position="151"/>
    </location>
</feature>
<dbReference type="PRINTS" id="PR01837">
    <property type="entry name" value="MGTCSAPBPROT"/>
</dbReference>
<organism evidence="9 10">
    <name type="scientific">Providencia heimbachae ATCC 35613</name>
    <dbReference type="NCBI Taxonomy" id="1354272"/>
    <lineage>
        <taxon>Bacteria</taxon>
        <taxon>Pseudomonadati</taxon>
        <taxon>Pseudomonadota</taxon>
        <taxon>Gammaproteobacteria</taxon>
        <taxon>Enterobacterales</taxon>
        <taxon>Morganellaceae</taxon>
        <taxon>Providencia</taxon>
    </lineage>
</organism>
<protein>
    <recommendedName>
        <fullName evidence="7">Protein MgtC</fullName>
    </recommendedName>
</protein>
<dbReference type="GO" id="GO:0005886">
    <property type="term" value="C:plasma membrane"/>
    <property type="evidence" value="ECO:0007669"/>
    <property type="project" value="UniProtKB-SubCell"/>
</dbReference>
<accession>A0A1B7JXP2</accession>
<name>A0A1B7JXP2_9GAMM</name>
<gene>
    <name evidence="9" type="ORF">M998_1517</name>
</gene>
<dbReference type="AlphaFoldDB" id="A0A1B7JXP2"/>
<feature type="transmembrane region" description="Helical" evidence="7">
    <location>
        <begin position="15"/>
        <end position="35"/>
    </location>
</feature>
<dbReference type="Pfam" id="PF02308">
    <property type="entry name" value="MgtC"/>
    <property type="match status" value="1"/>
</dbReference>
<evidence type="ECO:0000256" key="6">
    <source>
        <dbReference type="ARBA" id="ARBA00023136"/>
    </source>
</evidence>
<keyword evidence="7" id="KW-0997">Cell inner membrane</keyword>
<evidence type="ECO:0000256" key="5">
    <source>
        <dbReference type="ARBA" id="ARBA00022989"/>
    </source>
</evidence>
<dbReference type="Proteomes" id="UP000078224">
    <property type="component" value="Unassembled WGS sequence"/>
</dbReference>
<feature type="transmembrane region" description="Helical" evidence="7">
    <location>
        <begin position="84"/>
        <end position="101"/>
    </location>
</feature>
<evidence type="ECO:0000256" key="4">
    <source>
        <dbReference type="ARBA" id="ARBA00022692"/>
    </source>
</evidence>
<dbReference type="PANTHER" id="PTHR33778">
    <property type="entry name" value="PROTEIN MGTC"/>
    <property type="match status" value="1"/>
</dbReference>
<feature type="transmembrane region" description="Helical" evidence="7">
    <location>
        <begin position="132"/>
        <end position="155"/>
    </location>
</feature>
<evidence type="ECO:0000256" key="7">
    <source>
        <dbReference type="RuleBase" id="RU365041"/>
    </source>
</evidence>
<evidence type="ECO:0000313" key="10">
    <source>
        <dbReference type="Proteomes" id="UP000078224"/>
    </source>
</evidence>
<reference evidence="9 10" key="1">
    <citation type="submission" date="2016-04" db="EMBL/GenBank/DDBJ databases">
        <title>ATOL: Assembling a taxonomically balanced genome-scale reconstruction of the evolutionary history of the Enterobacteriaceae.</title>
        <authorList>
            <person name="Plunkett G.III."/>
            <person name="Neeno-Eckwall E.C."/>
            <person name="Glasner J.D."/>
            <person name="Perna N.T."/>
        </authorList>
    </citation>
    <scope>NUCLEOTIDE SEQUENCE [LARGE SCALE GENOMIC DNA]</scope>
    <source>
        <strain evidence="9 10">ATCC 35613</strain>
    </source>
</reference>
<keyword evidence="3" id="KW-1003">Cell membrane</keyword>
<comment type="subcellular location">
    <subcellularLocation>
        <location evidence="7">Cell inner membrane</location>
        <topology evidence="7">Multi-pass membrane protein</topology>
    </subcellularLocation>
    <subcellularLocation>
        <location evidence="1">Cell membrane</location>
        <topology evidence="1">Multi-pass membrane protein</topology>
    </subcellularLocation>
</comment>
<feature type="transmembrane region" description="Helical" evidence="7">
    <location>
        <begin position="108"/>
        <end position="126"/>
    </location>
</feature>
<comment type="similarity">
    <text evidence="2 7">Belongs to the MgtC/SapB family.</text>
</comment>
<evidence type="ECO:0000259" key="8">
    <source>
        <dbReference type="Pfam" id="PF02308"/>
    </source>
</evidence>
<dbReference type="InterPro" id="IPR003416">
    <property type="entry name" value="MgtC/SapB/SrpB/YhiD_fam"/>
</dbReference>
<sequence length="238" mass="26155">MQMDNLITFFHDAKSFPIVLFKLLVAFVLGGLLGLERESKGKPVGFTTCVIISVASCLLTIVSIQSAEYYAGISDNIRSDPMRLAAQIISGIGFLGAGVIMHRSDDAISGLTTAAIVWASAGIGIASGNGFYLHALAVTLLFFIAIWLSPQVLLFQAKSKKLGKLSVRMLLNNEEGLPIMIEYLKSNRNIIDSLNIRDIKKERVEVNLKLNVRQKITLPEFYCSLKQLPHVHAVTLEH</sequence>
<keyword evidence="5 7" id="KW-1133">Transmembrane helix</keyword>
<comment type="caution">
    <text evidence="9">The sequence shown here is derived from an EMBL/GenBank/DDBJ whole genome shotgun (WGS) entry which is preliminary data.</text>
</comment>
<dbReference type="PATRIC" id="fig|1354272.4.peg.1541"/>
<feature type="transmembrane region" description="Helical" evidence="7">
    <location>
        <begin position="44"/>
        <end position="64"/>
    </location>
</feature>
<keyword evidence="4 7" id="KW-0812">Transmembrane</keyword>
<evidence type="ECO:0000256" key="3">
    <source>
        <dbReference type="ARBA" id="ARBA00022475"/>
    </source>
</evidence>
<evidence type="ECO:0000256" key="2">
    <source>
        <dbReference type="ARBA" id="ARBA00009298"/>
    </source>
</evidence>
<keyword evidence="10" id="KW-1185">Reference proteome</keyword>
<proteinExistence type="inferred from homology"/>